<name>A0ACC1HG59_9FUNG</name>
<reference evidence="1" key="1">
    <citation type="submission" date="2022-06" db="EMBL/GenBank/DDBJ databases">
        <title>Phylogenomic reconstructions and comparative analyses of Kickxellomycotina fungi.</title>
        <authorList>
            <person name="Reynolds N.K."/>
            <person name="Stajich J.E."/>
            <person name="Barry K."/>
            <person name="Grigoriev I.V."/>
            <person name="Crous P."/>
            <person name="Smith M.E."/>
        </authorList>
    </citation>
    <scope>NUCLEOTIDE SEQUENCE</scope>
    <source>
        <strain evidence="1">RSA 2271</strain>
    </source>
</reference>
<comment type="caution">
    <text evidence="1">The sequence shown here is derived from an EMBL/GenBank/DDBJ whole genome shotgun (WGS) entry which is preliminary data.</text>
</comment>
<accession>A0ACC1HG59</accession>
<gene>
    <name evidence="1" type="ORF">EV182_006224</name>
</gene>
<feature type="non-terminal residue" evidence="1">
    <location>
        <position position="1"/>
    </location>
</feature>
<organism evidence="1 2">
    <name type="scientific">Spiromyces aspiralis</name>
    <dbReference type="NCBI Taxonomy" id="68401"/>
    <lineage>
        <taxon>Eukaryota</taxon>
        <taxon>Fungi</taxon>
        <taxon>Fungi incertae sedis</taxon>
        <taxon>Zoopagomycota</taxon>
        <taxon>Kickxellomycotina</taxon>
        <taxon>Kickxellomycetes</taxon>
        <taxon>Kickxellales</taxon>
        <taxon>Kickxellaceae</taxon>
        <taxon>Spiromyces</taxon>
    </lineage>
</organism>
<proteinExistence type="predicted"/>
<evidence type="ECO:0000313" key="1">
    <source>
        <dbReference type="EMBL" id="KAJ1672924.1"/>
    </source>
</evidence>
<dbReference type="Proteomes" id="UP001145114">
    <property type="component" value="Unassembled WGS sequence"/>
</dbReference>
<dbReference type="EMBL" id="JAMZIH010007630">
    <property type="protein sequence ID" value="KAJ1672924.1"/>
    <property type="molecule type" value="Genomic_DNA"/>
</dbReference>
<evidence type="ECO:0000313" key="2">
    <source>
        <dbReference type="Proteomes" id="UP001145114"/>
    </source>
</evidence>
<sequence length="108" mass="11397">SIVGNDGWGLEGATRSQQNASDTRGNDDWGSSWGLDGNSNGNGDDELFAFTSKPKTTTRLGTKLPKATRSLGSRASQRTKKSVVTDFKKRDTAGGSSTGRPQPPPSLI</sequence>
<protein>
    <submittedName>
        <fullName evidence="1">Uncharacterized protein</fullName>
    </submittedName>
</protein>
<keyword evidence="2" id="KW-1185">Reference proteome</keyword>